<keyword evidence="4" id="KW-1185">Reference proteome</keyword>
<feature type="compositionally biased region" description="Basic and acidic residues" evidence="1">
    <location>
        <begin position="797"/>
        <end position="813"/>
    </location>
</feature>
<dbReference type="InterPro" id="IPR002782">
    <property type="entry name" value="Mut7-C_RNAse_dom"/>
</dbReference>
<evidence type="ECO:0000256" key="1">
    <source>
        <dbReference type="SAM" id="MobiDB-lite"/>
    </source>
</evidence>
<feature type="domain" description="3'-5' exonuclease" evidence="2">
    <location>
        <begin position="231"/>
        <end position="455"/>
    </location>
</feature>
<feature type="region of interest" description="Disordered" evidence="1">
    <location>
        <begin position="358"/>
        <end position="399"/>
    </location>
</feature>
<feature type="non-terminal residue" evidence="3">
    <location>
        <position position="1"/>
    </location>
</feature>
<evidence type="ECO:0000259" key="2">
    <source>
        <dbReference type="SMART" id="SM00474"/>
    </source>
</evidence>
<proteinExistence type="predicted"/>
<dbReference type="SUPFAM" id="SSF53098">
    <property type="entry name" value="Ribonuclease H-like"/>
    <property type="match status" value="1"/>
</dbReference>
<reference evidence="3" key="1">
    <citation type="journal article" date="2023" name="G3 (Bethesda)">
        <title>A reference genome for the long-term kleptoplast-retaining sea slug Elysia crispata morphotype clarki.</title>
        <authorList>
            <person name="Eastman K.E."/>
            <person name="Pendleton A.L."/>
            <person name="Shaikh M.A."/>
            <person name="Suttiyut T."/>
            <person name="Ogas R."/>
            <person name="Tomko P."/>
            <person name="Gavelis G."/>
            <person name="Widhalm J.R."/>
            <person name="Wisecaver J.H."/>
        </authorList>
    </citation>
    <scope>NUCLEOTIDE SEQUENCE</scope>
    <source>
        <strain evidence="3">ECLA1</strain>
    </source>
</reference>
<dbReference type="GO" id="GO:0003676">
    <property type="term" value="F:nucleic acid binding"/>
    <property type="evidence" value="ECO:0007669"/>
    <property type="project" value="InterPro"/>
</dbReference>
<feature type="region of interest" description="Disordered" evidence="1">
    <location>
        <begin position="757"/>
        <end position="787"/>
    </location>
</feature>
<sequence>VSNIVGALGLQDHFSENEIIIPLLLSDKVNLLESYVASSHYQQVSLLSLLDHLCARNTDILSFAQNANVRDIKGQKLSKKILSKFAVKLMKLYSIPPETCPNITENRAMGAIRYLLYKRYVEKSLGAGGWDDMVESSVGESRSLQEQLVEELLAYNDLDEAARWASRYNLPSSALDPAVAAQCRRLKKVSKVQPEEGSSAEAEENWDTEADKANLAERQKYYCMPLPESQVTVVDNRGLLKACLHRLTEPGTVIGIDAEWKPAMGAGSVERVALLQLAVEKAVYLVDLVELGKTLTDAEWVELGESVFCKEAVLKIGFGLDHDLRMLVKTASCLGEPLQRMKRVIDLEKLAAKVMSESQATPVGLGSDQTGGQTDSPTEKKGKKSGQGFGSSHFQKSEERGLSLLVKKTLGKPLSKDEQMSNWEKRPLRPSQIAYAASDAYVLLEVYKVLQSRGKAMGLSRSEMEPLTNFKLKSRMDKKKEKAAAAKKSQADQRSPKLETPAELAVSSREQQGGPIIPPHELRVVCNNMLQGLGSQLRSCGVDTVILGPNVRHTEAVKISNHENRVVLSSGRVFDQIQASVPQGMCLRVPHNIPSRDQCMFVLNHFRVNVQKDDIFSRCAVCNGTEFADLPSKDLEALSVFALQQQSMSGGRHSASVYDVDPSTQAKFTQYGIDPVSITFLQNRVRIQVETVPSRKVFKNIARFYICKFCGKVYWEGSHYENISAQFANILRLQEGSSSNSSPHDSEEFACGKSITEGSTRGRYRQNQGKVNPTRGRGRGNVRSRGGIAETVKKQKFEAHRDSQQGRFDRGYHADGSSVDGDGYGGLLDYSEPSLFDPMNDYYNGLNEWDAGLYEWDAGLYEGDHDFDYSELDPLEELYSTDLGYDYMF</sequence>
<dbReference type="Proteomes" id="UP001283361">
    <property type="component" value="Unassembled WGS sequence"/>
</dbReference>
<comment type="caution">
    <text evidence="3">The sequence shown here is derived from an EMBL/GenBank/DDBJ whole genome shotgun (WGS) entry which is preliminary data.</text>
</comment>
<gene>
    <name evidence="3" type="ORF">RRG08_003613</name>
</gene>
<dbReference type="GO" id="GO:0006139">
    <property type="term" value="P:nucleobase-containing compound metabolic process"/>
    <property type="evidence" value="ECO:0007669"/>
    <property type="project" value="InterPro"/>
</dbReference>
<evidence type="ECO:0000313" key="4">
    <source>
        <dbReference type="Proteomes" id="UP001283361"/>
    </source>
</evidence>
<dbReference type="EMBL" id="JAWDGP010002588">
    <property type="protein sequence ID" value="KAK3781817.1"/>
    <property type="molecule type" value="Genomic_DNA"/>
</dbReference>
<dbReference type="SMART" id="SM00474">
    <property type="entry name" value="35EXOc"/>
    <property type="match status" value="1"/>
</dbReference>
<dbReference type="PANTHER" id="PTHR47765">
    <property type="entry name" value="3'-5' EXONUCLEASE DOMAIN-CONTAINING PROTEIN"/>
    <property type="match status" value="1"/>
</dbReference>
<dbReference type="InterPro" id="IPR036397">
    <property type="entry name" value="RNaseH_sf"/>
</dbReference>
<protein>
    <recommendedName>
        <fullName evidence="2">3'-5' exonuclease domain-containing protein</fullName>
    </recommendedName>
</protein>
<accession>A0AAE1DT76</accession>
<dbReference type="AlphaFoldDB" id="A0AAE1DT76"/>
<dbReference type="InterPro" id="IPR002562">
    <property type="entry name" value="3'-5'_exonuclease_dom"/>
</dbReference>
<dbReference type="GO" id="GO:0008408">
    <property type="term" value="F:3'-5' exonuclease activity"/>
    <property type="evidence" value="ECO:0007669"/>
    <property type="project" value="InterPro"/>
</dbReference>
<organism evidence="3 4">
    <name type="scientific">Elysia crispata</name>
    <name type="common">lettuce slug</name>
    <dbReference type="NCBI Taxonomy" id="231223"/>
    <lineage>
        <taxon>Eukaryota</taxon>
        <taxon>Metazoa</taxon>
        <taxon>Spiralia</taxon>
        <taxon>Lophotrochozoa</taxon>
        <taxon>Mollusca</taxon>
        <taxon>Gastropoda</taxon>
        <taxon>Heterobranchia</taxon>
        <taxon>Euthyneura</taxon>
        <taxon>Panpulmonata</taxon>
        <taxon>Sacoglossa</taxon>
        <taxon>Placobranchoidea</taxon>
        <taxon>Plakobranchidae</taxon>
        <taxon>Elysia</taxon>
    </lineage>
</organism>
<feature type="region of interest" description="Disordered" evidence="1">
    <location>
        <begin position="797"/>
        <end position="816"/>
    </location>
</feature>
<dbReference type="InterPro" id="IPR052408">
    <property type="entry name" value="Exonuclease_MUT-7-like"/>
</dbReference>
<name>A0AAE1DT76_9GAST</name>
<feature type="region of interest" description="Disordered" evidence="1">
    <location>
        <begin position="471"/>
        <end position="515"/>
    </location>
</feature>
<dbReference type="Pfam" id="PF01927">
    <property type="entry name" value="Mut7-C"/>
    <property type="match status" value="2"/>
</dbReference>
<dbReference type="InterPro" id="IPR012337">
    <property type="entry name" value="RNaseH-like_sf"/>
</dbReference>
<dbReference type="PANTHER" id="PTHR47765:SF2">
    <property type="entry name" value="EXONUCLEASE MUT-7 HOMOLOG"/>
    <property type="match status" value="1"/>
</dbReference>
<feature type="compositionally biased region" description="Polar residues" evidence="1">
    <location>
        <begin position="358"/>
        <end position="376"/>
    </location>
</feature>
<dbReference type="Pfam" id="PF01612">
    <property type="entry name" value="DNA_pol_A_exo1"/>
    <property type="match status" value="1"/>
</dbReference>
<evidence type="ECO:0000313" key="3">
    <source>
        <dbReference type="EMBL" id="KAK3781817.1"/>
    </source>
</evidence>
<feature type="compositionally biased region" description="Basic and acidic residues" evidence="1">
    <location>
        <begin position="474"/>
        <end position="497"/>
    </location>
</feature>
<dbReference type="Gene3D" id="3.30.420.10">
    <property type="entry name" value="Ribonuclease H-like superfamily/Ribonuclease H"/>
    <property type="match status" value="1"/>
</dbReference>